<protein>
    <recommendedName>
        <fullName evidence="4">PH domain-containing protein</fullName>
    </recommendedName>
</protein>
<feature type="transmembrane region" description="Helical" evidence="1">
    <location>
        <begin position="24"/>
        <end position="42"/>
    </location>
</feature>
<comment type="caution">
    <text evidence="2">The sequence shown here is derived from an EMBL/GenBank/DDBJ whole genome shotgun (WGS) entry which is preliminary data.</text>
</comment>
<dbReference type="EMBL" id="JACVFC010000005">
    <property type="protein sequence ID" value="MBC9934288.1"/>
    <property type="molecule type" value="Genomic_DNA"/>
</dbReference>
<sequence>MTNYQFYQQVGTNIFKRKDQKKQYIVMALILFGVAAWFSLRYPGVSGFLTAGIATMFGLGFVNRMFNFVLIDTGNQTLTQKASLLAPGQTVALSDIHSLSINNRIYGLILISSAWALVNKEGKQTDLLLGQSLMNSKHTEAFLLETEKVLGRR</sequence>
<evidence type="ECO:0000313" key="3">
    <source>
        <dbReference type="Proteomes" id="UP000659124"/>
    </source>
</evidence>
<proteinExistence type="predicted"/>
<keyword evidence="1" id="KW-1133">Transmembrane helix</keyword>
<evidence type="ECO:0000256" key="1">
    <source>
        <dbReference type="SAM" id="Phobius"/>
    </source>
</evidence>
<keyword evidence="1" id="KW-0812">Transmembrane</keyword>
<feature type="transmembrane region" description="Helical" evidence="1">
    <location>
        <begin position="48"/>
        <end position="71"/>
    </location>
</feature>
<reference evidence="2 3" key="1">
    <citation type="submission" date="2020-09" db="EMBL/GenBank/DDBJ databases">
        <title>Genome sequences of type strains of Chitinophaga qingshengii and Chitinophaga varians.</title>
        <authorList>
            <person name="Kittiwongwattana C."/>
        </authorList>
    </citation>
    <scope>NUCLEOTIDE SEQUENCE [LARGE SCALE GENOMIC DNA]</scope>
    <source>
        <strain evidence="2 3">JCM 30026</strain>
    </source>
</reference>
<dbReference type="RefSeq" id="WP_188091399.1">
    <property type="nucleotide sequence ID" value="NZ_JACVFC010000005.1"/>
</dbReference>
<accession>A0ABR7TXC6</accession>
<dbReference type="Proteomes" id="UP000659124">
    <property type="component" value="Unassembled WGS sequence"/>
</dbReference>
<keyword evidence="3" id="KW-1185">Reference proteome</keyword>
<organism evidence="2 3">
    <name type="scientific">Chitinophaga qingshengii</name>
    <dbReference type="NCBI Taxonomy" id="1569794"/>
    <lineage>
        <taxon>Bacteria</taxon>
        <taxon>Pseudomonadati</taxon>
        <taxon>Bacteroidota</taxon>
        <taxon>Chitinophagia</taxon>
        <taxon>Chitinophagales</taxon>
        <taxon>Chitinophagaceae</taxon>
        <taxon>Chitinophaga</taxon>
    </lineage>
</organism>
<evidence type="ECO:0000313" key="2">
    <source>
        <dbReference type="EMBL" id="MBC9934288.1"/>
    </source>
</evidence>
<name>A0ABR7TXC6_9BACT</name>
<gene>
    <name evidence="2" type="ORF">ICL07_28130</name>
</gene>
<keyword evidence="1" id="KW-0472">Membrane</keyword>
<evidence type="ECO:0008006" key="4">
    <source>
        <dbReference type="Google" id="ProtNLM"/>
    </source>
</evidence>